<reference evidence="5" key="1">
    <citation type="submission" date="2020-12" db="EMBL/GenBank/DDBJ databases">
        <title>Characterization of the complete chloroplast genome of Gymnadenia crassinervis Finet.</title>
        <authorList>
            <person name="Zhang E."/>
        </authorList>
    </citation>
    <scope>NUCLEOTIDE SEQUENCE</scope>
</reference>
<keyword evidence="1" id="KW-1278">Translocase</keyword>
<feature type="transmembrane region" description="Helical" evidence="3">
    <location>
        <begin position="450"/>
        <end position="467"/>
    </location>
</feature>
<gene>
    <name evidence="5" type="primary">ndhD</name>
</gene>
<dbReference type="GO" id="GO:0042773">
    <property type="term" value="P:ATP synthesis coupled electron transport"/>
    <property type="evidence" value="ECO:0007669"/>
    <property type="project" value="InterPro"/>
</dbReference>
<protein>
    <submittedName>
        <fullName evidence="5">NADH dehydrogenase subunit D</fullName>
    </submittedName>
</protein>
<proteinExistence type="predicted"/>
<dbReference type="Pfam" id="PF00361">
    <property type="entry name" value="Proton_antipo_M"/>
    <property type="match status" value="1"/>
</dbReference>
<dbReference type="InterPro" id="IPR001750">
    <property type="entry name" value="ND/Mrp_TM"/>
</dbReference>
<dbReference type="GO" id="GO:0009507">
    <property type="term" value="C:chloroplast"/>
    <property type="evidence" value="ECO:0007669"/>
    <property type="project" value="TreeGrafter"/>
</dbReference>
<dbReference type="GO" id="GO:0003954">
    <property type="term" value="F:NADH dehydrogenase activity"/>
    <property type="evidence" value="ECO:0007669"/>
    <property type="project" value="TreeGrafter"/>
</dbReference>
<feature type="transmembrane region" description="Helical" evidence="3">
    <location>
        <begin position="405"/>
        <end position="429"/>
    </location>
</feature>
<name>A0A8F5DPX7_9ASPA</name>
<evidence type="ECO:0000256" key="1">
    <source>
        <dbReference type="ARBA" id="ARBA00022967"/>
    </source>
</evidence>
<feature type="transmembrane region" description="Helical" evidence="3">
    <location>
        <begin position="319"/>
        <end position="341"/>
    </location>
</feature>
<feature type="transmembrane region" description="Helical" evidence="3">
    <location>
        <begin position="293"/>
        <end position="313"/>
    </location>
</feature>
<dbReference type="AlphaFoldDB" id="A0A8F5DPX7"/>
<sequence length="489" mass="56106">MAHICRFFNCLFPSKGKEGVKVVYSLYMYPRAPSNDLCLLLSFSIGRSINPIEGGFKMDQSFGFSLETGNRWTFHRTHFTDRIYNYFSYFSSLASYSKFAIFLFLNVGNVKWPNRIIFFSRPFAFFHHVGIRINSCLLTLIHVGRKKTPVLGYKVYFVHCRRFHFSLNRSSRYGFIWFQGTNIRFRKISKSIISCSIGNNILFWFSYCLCCQIADDTPTYMVTRYPRGSTLQYMYAFSWNLIKDGSIWIDSDQYGIISSCSFKIVSLVSDSRNNTNPLCSFNLFRSTQFKKRIAYSSVSHMGFIIIGIGSITSMGLNGAILQILSHGLIGAALFFLGGTCWDRIRFVYLEEMGGISIPMPKIFTMFSSFSMASLALPGMSGFVAELLVFFGIITSPKYLLMPKMLMTFVMAIGMILTPIFLLSMLRQIFYGYKLFNVPNSNFFDSGPRELFVSICMFLPVIGIGIYPDFVFPLSVDKVQVILSNYFYRY</sequence>
<dbReference type="PANTHER" id="PTHR43507:SF21">
    <property type="entry name" value="NAD(P)H-QUINONE OXIDOREDUCTASE CHAIN 4, CHLOROPLASTIC"/>
    <property type="match status" value="1"/>
</dbReference>
<dbReference type="GO" id="GO:0015990">
    <property type="term" value="P:electron transport coupled proton transport"/>
    <property type="evidence" value="ECO:0007669"/>
    <property type="project" value="TreeGrafter"/>
</dbReference>
<feature type="domain" description="NADH:quinone oxidoreductase/Mrp antiporter transmembrane" evidence="4">
    <location>
        <begin position="284"/>
        <end position="403"/>
    </location>
</feature>
<feature type="transmembrane region" description="Helical" evidence="3">
    <location>
        <begin position="362"/>
        <end position="393"/>
    </location>
</feature>
<dbReference type="GO" id="GO:0048039">
    <property type="term" value="F:ubiquinone binding"/>
    <property type="evidence" value="ECO:0007669"/>
    <property type="project" value="TreeGrafter"/>
</dbReference>
<geneLocation type="chloroplast" evidence="5"/>
<evidence type="ECO:0000259" key="4">
    <source>
        <dbReference type="Pfam" id="PF00361"/>
    </source>
</evidence>
<evidence type="ECO:0000256" key="2">
    <source>
        <dbReference type="ARBA" id="ARBA00023027"/>
    </source>
</evidence>
<feature type="transmembrane region" description="Helical" evidence="3">
    <location>
        <begin position="125"/>
        <end position="144"/>
    </location>
</feature>
<dbReference type="EMBL" id="MW322684">
    <property type="protein sequence ID" value="QXJ79888.1"/>
    <property type="molecule type" value="Genomic_DNA"/>
</dbReference>
<dbReference type="InterPro" id="IPR003918">
    <property type="entry name" value="NADH_UbQ_OxRdtase"/>
</dbReference>
<organism evidence="5">
    <name type="scientific">Gymnadenia crassinervis</name>
    <dbReference type="NCBI Taxonomy" id="329323"/>
    <lineage>
        <taxon>Eukaryota</taxon>
        <taxon>Viridiplantae</taxon>
        <taxon>Streptophyta</taxon>
        <taxon>Embryophyta</taxon>
        <taxon>Tracheophyta</taxon>
        <taxon>Spermatophyta</taxon>
        <taxon>Magnoliopsida</taxon>
        <taxon>Liliopsida</taxon>
        <taxon>Asparagales</taxon>
        <taxon>Orchidaceae</taxon>
        <taxon>Orchidoideae</taxon>
        <taxon>Orchideae</taxon>
        <taxon>Orchidinae</taxon>
        <taxon>Gymnadenia</taxon>
    </lineage>
</organism>
<accession>A0A8F5DPX7</accession>
<keyword evidence="2" id="KW-0520">NAD</keyword>
<keyword evidence="3" id="KW-1133">Transmembrane helix</keyword>
<dbReference type="PRINTS" id="PR01437">
    <property type="entry name" value="NUOXDRDTASE4"/>
</dbReference>
<dbReference type="GO" id="GO:0008137">
    <property type="term" value="F:NADH dehydrogenase (ubiquinone) activity"/>
    <property type="evidence" value="ECO:0007669"/>
    <property type="project" value="InterPro"/>
</dbReference>
<keyword evidence="5" id="KW-0150">Chloroplast</keyword>
<keyword evidence="3" id="KW-0812">Transmembrane</keyword>
<evidence type="ECO:0000256" key="3">
    <source>
        <dbReference type="SAM" id="Phobius"/>
    </source>
</evidence>
<feature type="transmembrane region" description="Helical" evidence="3">
    <location>
        <begin position="86"/>
        <end position="105"/>
    </location>
</feature>
<keyword evidence="3" id="KW-0472">Membrane</keyword>
<dbReference type="PANTHER" id="PTHR43507">
    <property type="entry name" value="NADH-UBIQUINONE OXIDOREDUCTASE CHAIN 4"/>
    <property type="match status" value="1"/>
</dbReference>
<evidence type="ECO:0000313" key="5">
    <source>
        <dbReference type="EMBL" id="QXJ79888.1"/>
    </source>
</evidence>
<keyword evidence="5" id="KW-0934">Plastid</keyword>